<comment type="caution">
    <text evidence="2">The sequence shown here is derived from an EMBL/GenBank/DDBJ whole genome shotgun (WGS) entry which is preliminary data.</text>
</comment>
<dbReference type="EMBL" id="JMIB01000002">
    <property type="protein sequence ID" value="KDM93471.1"/>
    <property type="molecule type" value="Genomic_DNA"/>
</dbReference>
<keyword evidence="1" id="KW-0812">Transmembrane</keyword>
<sequence>MYQIVFRLITSRDSMLTILLPSLLYLVVYHYADLRWAVAAASVYGVVMTFLRRDLGLISLAFALSGLIELFIIAIVPRGLIAEAVLFKIALGSLSTAVVFIVFSLLKQPIPMLIAEVSTPSLKESRETMNVPSLTTWQQVSSIWIVSNLVKCIFLLSRDSVSERDLAAYTVILGWPLYVVLIVISVWLVSQSYKNAHRSE</sequence>
<feature type="transmembrane region" description="Helical" evidence="1">
    <location>
        <begin position="85"/>
        <end position="106"/>
    </location>
</feature>
<accession>A0A066RWH7</accession>
<evidence type="ECO:0000256" key="1">
    <source>
        <dbReference type="SAM" id="Phobius"/>
    </source>
</evidence>
<reference evidence="2 3" key="1">
    <citation type="submission" date="2014-04" db="EMBL/GenBank/DDBJ databases">
        <title>Draft genome sequence of Photobacterium halotolerans S2753: a solonamide, ngercheumicin and holomycin producer.</title>
        <authorList>
            <person name="Machado H.R."/>
            <person name="Gram L."/>
        </authorList>
    </citation>
    <scope>NUCLEOTIDE SEQUENCE [LARGE SCALE GENOMIC DNA]</scope>
    <source>
        <strain evidence="2 3">S2753</strain>
    </source>
</reference>
<evidence type="ECO:0000313" key="3">
    <source>
        <dbReference type="Proteomes" id="UP000027192"/>
    </source>
</evidence>
<dbReference type="Proteomes" id="UP000027192">
    <property type="component" value="Unassembled WGS sequence"/>
</dbReference>
<name>A0A066RWH7_9GAMM</name>
<dbReference type="AlphaFoldDB" id="A0A066RWH7"/>
<keyword evidence="1" id="KW-0472">Membrane</keyword>
<evidence type="ECO:0008006" key="4">
    <source>
        <dbReference type="Google" id="ProtNLM"/>
    </source>
</evidence>
<dbReference type="OrthoDB" id="5866040at2"/>
<feature type="transmembrane region" description="Helical" evidence="1">
    <location>
        <begin position="55"/>
        <end position="76"/>
    </location>
</feature>
<evidence type="ECO:0000313" key="2">
    <source>
        <dbReference type="EMBL" id="KDM93471.1"/>
    </source>
</evidence>
<protein>
    <recommendedName>
        <fullName evidence="4">Intracellular septation protein A</fullName>
    </recommendedName>
</protein>
<feature type="transmembrane region" description="Helical" evidence="1">
    <location>
        <begin position="166"/>
        <end position="189"/>
    </location>
</feature>
<dbReference type="InterPro" id="IPR016566">
    <property type="entry name" value="UCP010219"/>
</dbReference>
<keyword evidence="3" id="KW-1185">Reference proteome</keyword>
<dbReference type="STRING" id="1654360.EA58_00980"/>
<organism evidence="2 3">
    <name type="scientific">Photobacterium galatheae</name>
    <dbReference type="NCBI Taxonomy" id="1654360"/>
    <lineage>
        <taxon>Bacteria</taxon>
        <taxon>Pseudomonadati</taxon>
        <taxon>Pseudomonadota</taxon>
        <taxon>Gammaproteobacteria</taxon>
        <taxon>Vibrionales</taxon>
        <taxon>Vibrionaceae</taxon>
        <taxon>Photobacterium</taxon>
    </lineage>
</organism>
<keyword evidence="1" id="KW-1133">Transmembrane helix</keyword>
<dbReference type="RefSeq" id="WP_036747928.1">
    <property type="nucleotide sequence ID" value="NZ_JAGSGC010000001.1"/>
</dbReference>
<dbReference type="Pfam" id="PF11361">
    <property type="entry name" value="DUF3159"/>
    <property type="match status" value="1"/>
</dbReference>
<gene>
    <name evidence="2" type="ORF">EA58_00980</name>
</gene>
<proteinExistence type="predicted"/>